<feature type="region of interest" description="Disordered" evidence="1">
    <location>
        <begin position="433"/>
        <end position="493"/>
    </location>
</feature>
<evidence type="ECO:0000256" key="1">
    <source>
        <dbReference type="SAM" id="MobiDB-lite"/>
    </source>
</evidence>
<keyword evidence="3" id="KW-1185">Reference proteome</keyword>
<gene>
    <name evidence="2" type="ORF">OC846_001356</name>
</gene>
<evidence type="ECO:0000313" key="2">
    <source>
        <dbReference type="EMBL" id="KAK0556137.1"/>
    </source>
</evidence>
<evidence type="ECO:0008006" key="4">
    <source>
        <dbReference type="Google" id="ProtNLM"/>
    </source>
</evidence>
<feature type="compositionally biased region" description="Pro residues" evidence="1">
    <location>
        <begin position="482"/>
        <end position="493"/>
    </location>
</feature>
<accession>A0AAN6GT41</accession>
<dbReference type="EMBL" id="JAPDMZ010000019">
    <property type="protein sequence ID" value="KAK0556137.1"/>
    <property type="molecule type" value="Genomic_DNA"/>
</dbReference>
<dbReference type="Proteomes" id="UP001176517">
    <property type="component" value="Unassembled WGS sequence"/>
</dbReference>
<organism evidence="2 3">
    <name type="scientific">Tilletia horrida</name>
    <dbReference type="NCBI Taxonomy" id="155126"/>
    <lineage>
        <taxon>Eukaryota</taxon>
        <taxon>Fungi</taxon>
        <taxon>Dikarya</taxon>
        <taxon>Basidiomycota</taxon>
        <taxon>Ustilaginomycotina</taxon>
        <taxon>Exobasidiomycetes</taxon>
        <taxon>Tilletiales</taxon>
        <taxon>Tilletiaceae</taxon>
        <taxon>Tilletia</taxon>
    </lineage>
</organism>
<dbReference type="AlphaFoldDB" id="A0AAN6GT41"/>
<sequence>MSAHDPTAAAAAAAAVQQQQQQTMTHDSASAAATAAAAAAAAVHAHNPNATLALTAQQQQDLSNAQNNSNNANSIFTQSSFNAAAAAAAAASQAAALGGTQRKSTKATWSTADDLELIRQLRLQRENNELAHKANGGTPSILGNRGITWSQVEAGMEKYRQEKGFSEGKYDALACRNRWQLLLLQYRVVADIKNQPGFVWSDTEGARMVPSHLWDHWVNSLDTAHKIRIAKIFRLKGYPLFNEVASLAGDPAFLNGSSSSQHSNSNGLSYGFGANSKPATPAAARARASLGSQYSTPGSGTQWSASKRRNTGSQSHNHNDAASFDASFAALSDASFGASAALDPNEQLIQQAQRRVRNESAGLSISQKVTLTNLFRQDLTAVWTYMAIGDNEDEFRLAWLKEEVERANLKKVNEIAAAANASANVAANTTGAASPSAAVAGGSGTPGPGNGAGGPAPNPVTSGSLQGGVTAPTSLAGLSAPAPAPLPPAEASL</sequence>
<name>A0AAN6GT41_9BASI</name>
<proteinExistence type="predicted"/>
<feature type="region of interest" description="Disordered" evidence="1">
    <location>
        <begin position="281"/>
        <end position="319"/>
    </location>
</feature>
<feature type="compositionally biased region" description="Low complexity" evidence="1">
    <location>
        <begin position="471"/>
        <end position="481"/>
    </location>
</feature>
<comment type="caution">
    <text evidence="2">The sequence shown here is derived from an EMBL/GenBank/DDBJ whole genome shotgun (WGS) entry which is preliminary data.</text>
</comment>
<protein>
    <recommendedName>
        <fullName evidence="4">Myb-like domain-containing protein</fullName>
    </recommendedName>
</protein>
<feature type="compositionally biased region" description="Polar residues" evidence="1">
    <location>
        <begin position="290"/>
        <end position="316"/>
    </location>
</feature>
<reference evidence="2" key="1">
    <citation type="journal article" date="2023" name="PhytoFront">
        <title>Draft Genome Resources of Seven Strains of Tilletia horrida, Causal Agent of Kernel Smut of Rice.</title>
        <authorList>
            <person name="Khanal S."/>
            <person name="Antony Babu S."/>
            <person name="Zhou X.G."/>
        </authorList>
    </citation>
    <scope>NUCLEOTIDE SEQUENCE</scope>
    <source>
        <strain evidence="2">TX6</strain>
    </source>
</reference>
<feature type="compositionally biased region" description="Gly residues" evidence="1">
    <location>
        <begin position="441"/>
        <end position="454"/>
    </location>
</feature>
<evidence type="ECO:0000313" key="3">
    <source>
        <dbReference type="Proteomes" id="UP001176517"/>
    </source>
</evidence>